<dbReference type="SUPFAM" id="SSF160935">
    <property type="entry name" value="VPA0735-like"/>
    <property type="match status" value="1"/>
</dbReference>
<dbReference type="PANTHER" id="PTHR36509">
    <property type="entry name" value="BLL3101 PROTEIN"/>
    <property type="match status" value="1"/>
</dbReference>
<keyword evidence="5" id="KW-1185">Reference proteome</keyword>
<evidence type="ECO:0000259" key="2">
    <source>
        <dbReference type="Pfam" id="PF06742"/>
    </source>
</evidence>
<sequence length="469" mass="51448">MNCTRCAAILAFVAAFSLSNSLAKSAEQFDDPLLTTPATPEVIAKGLEVDGYQLGVSAYSWGYPLVRMERVARSYSDVSGGVSATSYRAPLNKIGWAQELATPSAKDMPTANNDTYYMSAVVDLDQPYILSVPDTGDRYYVINVFNMWQELEHYIGRRTTGTKAGRYVIVPPGWTGEVPSDAPRLDVSTDKVWLWGRLRVAQGEAVEPVHALQKQFTLAPASGEAKSAELPPLPSIAGDELGFFKHLGFALRSNTAKPADQALFAQFARMGLTADGFDETKLSPQMRKGLVRALADAPSMVVSSFDSTSEVRNGWIWVKGLDSFGFNYPMRALVAGAYLGGNGEKEAMYPIRYTDAEGKVLNGANKYVIKMDEQPPVDAFWSLTMYNASDKMLVENPIQRYKVGTDTQGLKKAADGSLTIAVQNEKPDDADVNWLPAPKGDFYVILRMYQPSDAVLDGTYQMPQMTRVK</sequence>
<gene>
    <name evidence="4" type="ORF">CU100_14085</name>
</gene>
<feature type="chain" id="PRO_5015184735" description="DUF1254 domain-containing protein" evidence="1">
    <location>
        <begin position="26"/>
        <end position="469"/>
    </location>
</feature>
<evidence type="ECO:0000256" key="1">
    <source>
        <dbReference type="SAM" id="SignalP"/>
    </source>
</evidence>
<dbReference type="AlphaFoldDB" id="A0A2P7AWU5"/>
<evidence type="ECO:0000313" key="4">
    <source>
        <dbReference type="EMBL" id="PSH58686.1"/>
    </source>
</evidence>
<dbReference type="PANTHER" id="PTHR36509:SF2">
    <property type="entry name" value="BLL3101 PROTEIN"/>
    <property type="match status" value="1"/>
</dbReference>
<dbReference type="Gene3D" id="2.60.40.1610">
    <property type="entry name" value="Domain of unknown function DUF1254"/>
    <property type="match status" value="1"/>
</dbReference>
<dbReference type="Proteomes" id="UP000241158">
    <property type="component" value="Unassembled WGS sequence"/>
</dbReference>
<proteinExistence type="predicted"/>
<comment type="caution">
    <text evidence="4">The sequence shown here is derived from an EMBL/GenBank/DDBJ whole genome shotgun (WGS) entry which is preliminary data.</text>
</comment>
<dbReference type="OrthoDB" id="9777345at2"/>
<dbReference type="InterPro" id="IPR010621">
    <property type="entry name" value="DUF1214"/>
</dbReference>
<dbReference type="InterPro" id="IPR037049">
    <property type="entry name" value="DUF1214_C_sf"/>
</dbReference>
<dbReference type="InterPro" id="IPR010679">
    <property type="entry name" value="DUF1254"/>
</dbReference>
<dbReference type="Pfam" id="PF06742">
    <property type="entry name" value="DUF1214"/>
    <property type="match status" value="1"/>
</dbReference>
<dbReference type="Gene3D" id="2.60.120.600">
    <property type="entry name" value="Domain of unknown function DUF1214, C-terminal domain"/>
    <property type="match status" value="1"/>
</dbReference>
<dbReference type="RefSeq" id="WP_106717139.1">
    <property type="nucleotide sequence ID" value="NZ_JACHXT010000004.1"/>
</dbReference>
<feature type="domain" description="DUF1214" evidence="2">
    <location>
        <begin position="346"/>
        <end position="452"/>
    </location>
</feature>
<accession>A0A2P7AWU5</accession>
<dbReference type="Pfam" id="PF06863">
    <property type="entry name" value="DUF1254"/>
    <property type="match status" value="1"/>
</dbReference>
<dbReference type="InterPro" id="IPR037050">
    <property type="entry name" value="DUF1254_sf"/>
</dbReference>
<keyword evidence="1" id="KW-0732">Signal</keyword>
<reference evidence="5" key="1">
    <citation type="submission" date="2017-11" db="EMBL/GenBank/DDBJ databases">
        <authorList>
            <person name="Kuznetsova I."/>
            <person name="Sazanova A."/>
            <person name="Chirak E."/>
            <person name="Safronova V."/>
            <person name="Willems A."/>
        </authorList>
    </citation>
    <scope>NUCLEOTIDE SEQUENCE [LARGE SCALE GENOMIC DNA]</scope>
    <source>
        <strain evidence="5">PEPV15</strain>
    </source>
</reference>
<evidence type="ECO:0000313" key="5">
    <source>
        <dbReference type="Proteomes" id="UP000241158"/>
    </source>
</evidence>
<protein>
    <recommendedName>
        <fullName evidence="6">DUF1254 domain-containing protein</fullName>
    </recommendedName>
</protein>
<name>A0A2P7AWU5_9HYPH</name>
<evidence type="ECO:0008006" key="6">
    <source>
        <dbReference type="Google" id="ProtNLM"/>
    </source>
</evidence>
<feature type="domain" description="DUF1254" evidence="3">
    <location>
        <begin position="92"/>
        <end position="220"/>
    </location>
</feature>
<dbReference type="EMBL" id="PGGN01000002">
    <property type="protein sequence ID" value="PSH58686.1"/>
    <property type="molecule type" value="Genomic_DNA"/>
</dbReference>
<evidence type="ECO:0000259" key="3">
    <source>
        <dbReference type="Pfam" id="PF06863"/>
    </source>
</evidence>
<feature type="signal peptide" evidence="1">
    <location>
        <begin position="1"/>
        <end position="25"/>
    </location>
</feature>
<organism evidence="4 5">
    <name type="scientific">Phyllobacterium endophyticum</name>
    <dbReference type="NCBI Taxonomy" id="1149773"/>
    <lineage>
        <taxon>Bacteria</taxon>
        <taxon>Pseudomonadati</taxon>
        <taxon>Pseudomonadota</taxon>
        <taxon>Alphaproteobacteria</taxon>
        <taxon>Hyphomicrobiales</taxon>
        <taxon>Phyllobacteriaceae</taxon>
        <taxon>Phyllobacterium</taxon>
    </lineage>
</organism>